<accession>A0A8I1JIQ0</accession>
<evidence type="ECO:0000313" key="2">
    <source>
        <dbReference type="Proteomes" id="UP000637061"/>
    </source>
</evidence>
<gene>
    <name evidence="1" type="ORF">JEU22_02515</name>
</gene>
<sequence length="179" mass="20447">MQHKAADAIIASVFKETLAELKAGKEVNMNFYLFFEDSYWRFPDDGLSKEEMIGAVNLMINVAKPQAYALVSDTFVRSPETNEIMYEQLLASIVEQGQDTRMIAQRYDRLPSGKISLSRPRQNMDGMTFGGRMTELFKPVPKEILDSAPIRHLLQPYIDRLKKERVMIGSMHMHTPGNC</sequence>
<reference evidence="1" key="1">
    <citation type="submission" date="2020-12" db="EMBL/GenBank/DDBJ databases">
        <title>Enhanced detection system for hospital associated transmission using whole genome sequencing surveillance.</title>
        <authorList>
            <person name="Harrison L.H."/>
            <person name="Van Tyne D."/>
            <person name="Marsh J.W."/>
            <person name="Griffith M.P."/>
            <person name="Snyder D.J."/>
            <person name="Cooper V.S."/>
            <person name="Mustapha M."/>
        </authorList>
    </citation>
    <scope>NUCLEOTIDE SEQUENCE</scope>
    <source>
        <strain evidence="1">PSB00042</strain>
    </source>
</reference>
<evidence type="ECO:0000313" key="1">
    <source>
        <dbReference type="EMBL" id="MBI6882774.1"/>
    </source>
</evidence>
<dbReference type="EMBL" id="JAEHTE010000001">
    <property type="protein sequence ID" value="MBI6882774.1"/>
    <property type="molecule type" value="Genomic_DNA"/>
</dbReference>
<dbReference type="RefSeq" id="WP_198746381.1">
    <property type="nucleotide sequence ID" value="NZ_JAEHTE010000001.1"/>
</dbReference>
<name>A0A8I1JIQ0_PSEPU</name>
<proteinExistence type="predicted"/>
<comment type="caution">
    <text evidence="1">The sequence shown here is derived from an EMBL/GenBank/DDBJ whole genome shotgun (WGS) entry which is preliminary data.</text>
</comment>
<dbReference type="Proteomes" id="UP000637061">
    <property type="component" value="Unassembled WGS sequence"/>
</dbReference>
<organism evidence="1 2">
    <name type="scientific">Pseudomonas putida</name>
    <name type="common">Arthrobacter siderocapsulatus</name>
    <dbReference type="NCBI Taxonomy" id="303"/>
    <lineage>
        <taxon>Bacteria</taxon>
        <taxon>Pseudomonadati</taxon>
        <taxon>Pseudomonadota</taxon>
        <taxon>Gammaproteobacteria</taxon>
        <taxon>Pseudomonadales</taxon>
        <taxon>Pseudomonadaceae</taxon>
        <taxon>Pseudomonas</taxon>
    </lineage>
</organism>
<protein>
    <submittedName>
        <fullName evidence="1">Uncharacterized protein</fullName>
    </submittedName>
</protein>
<dbReference type="AlphaFoldDB" id="A0A8I1JIQ0"/>